<dbReference type="RefSeq" id="WP_304436703.1">
    <property type="nucleotide sequence ID" value="NZ_JAUKUC010000001.1"/>
</dbReference>
<keyword evidence="1" id="KW-1133">Transmembrane helix</keyword>
<name>A0ABT8RSQ4_9FLAO</name>
<reference evidence="2" key="1">
    <citation type="journal article" date="2014" name="Int. J. Syst. Evol. Microbiol.">
        <title>Complete genome of a new Firmicutes species belonging to the dominant human colonic microbiota ('Ruminococcus bicirculans') reveals two chromosomes and a selective capacity to utilize plant glucans.</title>
        <authorList>
            <consortium name="NISC Comparative Sequencing Program"/>
            <person name="Wegmann U."/>
            <person name="Louis P."/>
            <person name="Goesmann A."/>
            <person name="Henrissat B."/>
            <person name="Duncan S.H."/>
            <person name="Flint H.J."/>
        </authorList>
    </citation>
    <scope>NUCLEOTIDE SEQUENCE</scope>
    <source>
        <strain evidence="2">CECT 8869</strain>
    </source>
</reference>
<reference evidence="2" key="2">
    <citation type="submission" date="2023-06" db="EMBL/GenBank/DDBJ databases">
        <authorList>
            <person name="Lucena T."/>
            <person name="Sun Q."/>
        </authorList>
    </citation>
    <scope>NUCLEOTIDE SEQUENCE</scope>
    <source>
        <strain evidence="2">CECT 8869</strain>
    </source>
</reference>
<proteinExistence type="predicted"/>
<feature type="transmembrane region" description="Helical" evidence="1">
    <location>
        <begin position="16"/>
        <end position="37"/>
    </location>
</feature>
<evidence type="ECO:0000313" key="2">
    <source>
        <dbReference type="EMBL" id="MDO1513924.1"/>
    </source>
</evidence>
<keyword evidence="1" id="KW-0812">Transmembrane</keyword>
<comment type="caution">
    <text evidence="2">The sequence shown here is derived from an EMBL/GenBank/DDBJ whole genome shotgun (WGS) entry which is preliminary data.</text>
</comment>
<gene>
    <name evidence="2" type="ORF">Q2T41_14780</name>
</gene>
<accession>A0ABT8RSQ4</accession>
<sequence length="41" mass="4759">MKPKRIRPDTITFDKLLLVILIVLLVIDFIIGVFVLFDAMK</sequence>
<dbReference type="Proteomes" id="UP001168579">
    <property type="component" value="Unassembled WGS sequence"/>
</dbReference>
<keyword evidence="3" id="KW-1185">Reference proteome</keyword>
<dbReference type="EMBL" id="JAUKUC010000001">
    <property type="protein sequence ID" value="MDO1513924.1"/>
    <property type="molecule type" value="Genomic_DNA"/>
</dbReference>
<protein>
    <submittedName>
        <fullName evidence="2">Uncharacterized protein</fullName>
    </submittedName>
</protein>
<evidence type="ECO:0000256" key="1">
    <source>
        <dbReference type="SAM" id="Phobius"/>
    </source>
</evidence>
<evidence type="ECO:0000313" key="3">
    <source>
        <dbReference type="Proteomes" id="UP001168579"/>
    </source>
</evidence>
<keyword evidence="1" id="KW-0472">Membrane</keyword>
<organism evidence="2 3">
    <name type="scientific">Maribacter confluentis</name>
    <dbReference type="NCBI Taxonomy" id="1656093"/>
    <lineage>
        <taxon>Bacteria</taxon>
        <taxon>Pseudomonadati</taxon>
        <taxon>Bacteroidota</taxon>
        <taxon>Flavobacteriia</taxon>
        <taxon>Flavobacteriales</taxon>
        <taxon>Flavobacteriaceae</taxon>
        <taxon>Maribacter</taxon>
    </lineage>
</organism>